<protein>
    <submittedName>
        <fullName evidence="2">Uncharacterized protein</fullName>
    </submittedName>
</protein>
<dbReference type="PANTHER" id="PTHR31544:SF2">
    <property type="entry name" value="AIG2-LIKE PROTEIN D"/>
    <property type="match status" value="1"/>
</dbReference>
<dbReference type="PANTHER" id="PTHR31544">
    <property type="entry name" value="AIG2-LIKE PROTEIN D"/>
    <property type="match status" value="1"/>
</dbReference>
<sequence>MAATAAPCLHSVFVYGTLLADEVVLLGITDQELDVLDSFEDVEYERRAVEVSLVVSGFAQCSFIARL</sequence>
<dbReference type="InterPro" id="IPR036568">
    <property type="entry name" value="GGCT-like_sf"/>
</dbReference>
<evidence type="ECO:0000313" key="3">
    <source>
        <dbReference type="Proteomes" id="UP000287651"/>
    </source>
</evidence>
<proteinExistence type="inferred from homology"/>
<evidence type="ECO:0000256" key="1">
    <source>
        <dbReference type="ARBA" id="ARBA00008861"/>
    </source>
</evidence>
<dbReference type="AlphaFoldDB" id="A0A427AXM9"/>
<comment type="similarity">
    <text evidence="1">Belongs to the gamma-glutamylcyclotransferase family.</text>
</comment>
<dbReference type="SUPFAM" id="SSF110857">
    <property type="entry name" value="Gamma-glutamyl cyclotransferase-like"/>
    <property type="match status" value="1"/>
</dbReference>
<evidence type="ECO:0000313" key="2">
    <source>
        <dbReference type="EMBL" id="RRT80965.1"/>
    </source>
</evidence>
<dbReference type="Gene3D" id="3.10.490.10">
    <property type="entry name" value="Gamma-glutamyl cyclotransferase-like"/>
    <property type="match status" value="1"/>
</dbReference>
<organism evidence="2 3">
    <name type="scientific">Ensete ventricosum</name>
    <name type="common">Abyssinian banana</name>
    <name type="synonym">Musa ensete</name>
    <dbReference type="NCBI Taxonomy" id="4639"/>
    <lineage>
        <taxon>Eukaryota</taxon>
        <taxon>Viridiplantae</taxon>
        <taxon>Streptophyta</taxon>
        <taxon>Embryophyta</taxon>
        <taxon>Tracheophyta</taxon>
        <taxon>Spermatophyta</taxon>
        <taxon>Magnoliopsida</taxon>
        <taxon>Liliopsida</taxon>
        <taxon>Zingiberales</taxon>
        <taxon>Musaceae</taxon>
        <taxon>Ensete</taxon>
    </lineage>
</organism>
<reference evidence="2 3" key="1">
    <citation type="journal article" date="2014" name="Agronomy (Basel)">
        <title>A Draft Genome Sequence for Ensete ventricosum, the Drought-Tolerant Tree Against Hunger.</title>
        <authorList>
            <person name="Harrison J."/>
            <person name="Moore K.A."/>
            <person name="Paszkiewicz K."/>
            <person name="Jones T."/>
            <person name="Grant M."/>
            <person name="Ambacheew D."/>
            <person name="Muzemil S."/>
            <person name="Studholme D.J."/>
        </authorList>
    </citation>
    <scope>NUCLEOTIDE SEQUENCE [LARGE SCALE GENOMIC DNA]</scope>
</reference>
<comment type="caution">
    <text evidence="2">The sequence shown here is derived from an EMBL/GenBank/DDBJ whole genome shotgun (WGS) entry which is preliminary data.</text>
</comment>
<dbReference type="EMBL" id="AMZH03001021">
    <property type="protein sequence ID" value="RRT80965.1"/>
    <property type="molecule type" value="Genomic_DNA"/>
</dbReference>
<gene>
    <name evidence="2" type="ORF">B296_00009037</name>
</gene>
<accession>A0A427AXM9</accession>
<dbReference type="InterPro" id="IPR045038">
    <property type="entry name" value="AIG2-like"/>
</dbReference>
<dbReference type="Proteomes" id="UP000287651">
    <property type="component" value="Unassembled WGS sequence"/>
</dbReference>
<name>A0A427AXM9_ENSVE</name>